<dbReference type="InterPro" id="IPR001460">
    <property type="entry name" value="PCN-bd_Tpept"/>
</dbReference>
<dbReference type="PANTHER" id="PTHR30627">
    <property type="entry name" value="PEPTIDOGLYCAN D,D-TRANSPEPTIDASE"/>
    <property type="match status" value="1"/>
</dbReference>
<feature type="domain" description="Penicillin-binding protein dimerisation" evidence="6">
    <location>
        <begin position="168"/>
        <end position="329"/>
    </location>
</feature>
<dbReference type="InterPro" id="IPR036138">
    <property type="entry name" value="PBP_dimer_sf"/>
</dbReference>
<name>A0A430B590_9ENTE</name>
<comment type="subcellular location">
    <subcellularLocation>
        <location evidence="1">Cell membrane</location>
        <topology evidence="1">Single-pass membrane protein</topology>
    </subcellularLocation>
</comment>
<dbReference type="GeneID" id="95580790"/>
<dbReference type="Pfam" id="PF00905">
    <property type="entry name" value="Transpeptidase"/>
    <property type="match status" value="1"/>
</dbReference>
<accession>A0A430B590</accession>
<comment type="similarity">
    <text evidence="2">Belongs to the transpeptidase family.</text>
</comment>
<dbReference type="Gene3D" id="3.30.1390.30">
    <property type="entry name" value="Penicillin-binding protein 2a, domain 3"/>
    <property type="match status" value="1"/>
</dbReference>
<dbReference type="Gene3D" id="3.10.450.100">
    <property type="entry name" value="NTF2-like, domain 1"/>
    <property type="match status" value="1"/>
</dbReference>
<dbReference type="RefSeq" id="WP_126793358.1">
    <property type="nucleotide sequence ID" value="NZ_CP060720.1"/>
</dbReference>
<proteinExistence type="inferred from homology"/>
<dbReference type="InterPro" id="IPR007887">
    <property type="entry name" value="MecA_N"/>
</dbReference>
<dbReference type="InterPro" id="IPR032710">
    <property type="entry name" value="NTF2-like_dom_sf"/>
</dbReference>
<evidence type="ECO:0000259" key="6">
    <source>
        <dbReference type="Pfam" id="PF03717"/>
    </source>
</evidence>
<evidence type="ECO:0000259" key="5">
    <source>
        <dbReference type="Pfam" id="PF00905"/>
    </source>
</evidence>
<evidence type="ECO:0000256" key="3">
    <source>
        <dbReference type="ARBA" id="ARBA00023136"/>
    </source>
</evidence>
<dbReference type="InterPro" id="IPR050515">
    <property type="entry name" value="Beta-lactam/transpept"/>
</dbReference>
<dbReference type="EMBL" id="NGKB01000005">
    <property type="protein sequence ID" value="RSU15459.1"/>
    <property type="molecule type" value="Genomic_DNA"/>
</dbReference>
<dbReference type="SUPFAM" id="SSF56519">
    <property type="entry name" value="Penicillin binding protein dimerisation domain"/>
    <property type="match status" value="1"/>
</dbReference>
<dbReference type="PANTHER" id="PTHR30627:SF25">
    <property type="entry name" value="PENICILLIN-BINDING PROTEIN 3"/>
    <property type="match status" value="1"/>
</dbReference>
<dbReference type="GO" id="GO:0008658">
    <property type="term" value="F:penicillin binding"/>
    <property type="evidence" value="ECO:0007669"/>
    <property type="project" value="InterPro"/>
</dbReference>
<reference evidence="8 9" key="1">
    <citation type="submission" date="2017-05" db="EMBL/GenBank/DDBJ databases">
        <title>Vagococcus spp. assemblies.</title>
        <authorList>
            <person name="Gulvik C.A."/>
        </authorList>
    </citation>
    <scope>NUCLEOTIDE SEQUENCE [LARGE SCALE GENOMIC DNA]</scope>
    <source>
        <strain evidence="8 9">SS1714</strain>
    </source>
</reference>
<dbReference type="InterPro" id="IPR012338">
    <property type="entry name" value="Beta-lactam/transpept-like"/>
</dbReference>
<dbReference type="Pfam" id="PF03717">
    <property type="entry name" value="PBP_dimer"/>
    <property type="match status" value="1"/>
</dbReference>
<dbReference type="GO" id="GO:0071972">
    <property type="term" value="F:peptidoglycan L,D-transpeptidase activity"/>
    <property type="evidence" value="ECO:0007669"/>
    <property type="project" value="TreeGrafter"/>
</dbReference>
<evidence type="ECO:0000256" key="1">
    <source>
        <dbReference type="ARBA" id="ARBA00004162"/>
    </source>
</evidence>
<feature type="transmembrane region" description="Helical" evidence="4">
    <location>
        <begin position="21"/>
        <end position="41"/>
    </location>
</feature>
<keyword evidence="4" id="KW-1133">Transmembrane helix</keyword>
<evidence type="ECO:0000313" key="9">
    <source>
        <dbReference type="Proteomes" id="UP000288028"/>
    </source>
</evidence>
<feature type="domain" description="NTF2-like N-terminal transpeptidase" evidence="7">
    <location>
        <begin position="52"/>
        <end position="161"/>
    </location>
</feature>
<evidence type="ECO:0000313" key="8">
    <source>
        <dbReference type="EMBL" id="RSU15459.1"/>
    </source>
</evidence>
<dbReference type="InterPro" id="IPR005311">
    <property type="entry name" value="PBP_dimer"/>
</dbReference>
<protein>
    <recommendedName>
        <fullName evidence="10">Penicillin-binding protein</fullName>
    </recommendedName>
</protein>
<evidence type="ECO:0000259" key="7">
    <source>
        <dbReference type="Pfam" id="PF05223"/>
    </source>
</evidence>
<sequence>MSDNNQKRTNKKQASKNRKGIILGSSVAGLLLVGVGGYFAYQKYDENLRKDALISFMDSFEAKKFKEMPKTLSKTSLKEQGLTEKELIEKYEAVFNGLNISDIKGNVASFKNDQFELTFQMQTPLGKLKNETYSGKLVKEGSEYKVDWNYSFIFPEMKKGDKVFMSTETPKRGDILDVNKQPLATSHDYPQLGIIPNKLGEKEEKEKNIETISKNFDKSVDEINQLLEQPWVKEDSFVPIKTIPFEESTDKYQSTGITLASVNNRYYPLKEAAAQLIGYTGKVTAEEIEKDKALSGFEETGKTGLEAQFDKELRGKTGGKIEIVNKDGESQLAVIEEKKQDGKDVQLTIDSQIQRDAFTALNNLPGSTVVTAPNTGQLKAAVSSPSYDPNQFVLGVSQKEYDQLAKDKANPFLARFSAGYAPGSTFKAITAAIGIDEKVTTPDKTREISGLKWQKDSSWGGYQVTRVSDVPSVNMNTALVYSDNIYFAQEALEMGSKKYLDGLKKFPFGEKMNIHIPMTPAQISNDEIKSDILLSDTAYGQGQLLVNPIQQAVMYSAFANEGEVVFPQIIKGKENTKKERAVSKEAAEAVKKALIETVENENGTAHPLSNGDNQIAAKTGTAEIKEKQDTKGQENSFILAFDANESNYLVVSLIEDAKGTSAVEQNKEFIKQLKK</sequence>
<dbReference type="SUPFAM" id="SSF54427">
    <property type="entry name" value="NTF2-like"/>
    <property type="match status" value="1"/>
</dbReference>
<organism evidence="8 9">
    <name type="scientific">Vagococcus carniphilus</name>
    <dbReference type="NCBI Taxonomy" id="218144"/>
    <lineage>
        <taxon>Bacteria</taxon>
        <taxon>Bacillati</taxon>
        <taxon>Bacillota</taxon>
        <taxon>Bacilli</taxon>
        <taxon>Lactobacillales</taxon>
        <taxon>Enterococcaceae</taxon>
        <taxon>Vagococcus</taxon>
    </lineage>
</organism>
<comment type="caution">
    <text evidence="8">The sequence shown here is derived from an EMBL/GenBank/DDBJ whole genome shotgun (WGS) entry which is preliminary data.</text>
</comment>
<dbReference type="SUPFAM" id="SSF56601">
    <property type="entry name" value="beta-lactamase/transpeptidase-like"/>
    <property type="match status" value="1"/>
</dbReference>
<dbReference type="GO" id="GO:0046677">
    <property type="term" value="P:response to antibiotic"/>
    <property type="evidence" value="ECO:0007669"/>
    <property type="project" value="InterPro"/>
</dbReference>
<keyword evidence="3 4" id="KW-0472">Membrane</keyword>
<dbReference type="Gene3D" id="3.40.710.10">
    <property type="entry name" value="DD-peptidase/beta-lactamase superfamily"/>
    <property type="match status" value="1"/>
</dbReference>
<dbReference type="GO" id="GO:0005886">
    <property type="term" value="C:plasma membrane"/>
    <property type="evidence" value="ECO:0007669"/>
    <property type="project" value="UniProtKB-SubCell"/>
</dbReference>
<keyword evidence="9" id="KW-1185">Reference proteome</keyword>
<evidence type="ECO:0000256" key="4">
    <source>
        <dbReference type="SAM" id="Phobius"/>
    </source>
</evidence>
<dbReference type="Gene3D" id="3.90.1310.10">
    <property type="entry name" value="Penicillin-binding protein 2a (Domain 2)"/>
    <property type="match status" value="1"/>
</dbReference>
<dbReference type="Pfam" id="PF05223">
    <property type="entry name" value="MecA_N"/>
    <property type="match status" value="1"/>
</dbReference>
<dbReference type="GO" id="GO:0071555">
    <property type="term" value="P:cell wall organization"/>
    <property type="evidence" value="ECO:0007669"/>
    <property type="project" value="TreeGrafter"/>
</dbReference>
<dbReference type="OrthoDB" id="9766847at2"/>
<dbReference type="Proteomes" id="UP000288028">
    <property type="component" value="Unassembled WGS sequence"/>
</dbReference>
<dbReference type="AlphaFoldDB" id="A0A430B590"/>
<evidence type="ECO:0008006" key="10">
    <source>
        <dbReference type="Google" id="ProtNLM"/>
    </source>
</evidence>
<gene>
    <name evidence="8" type="ORF">CBF28_06950</name>
</gene>
<feature type="domain" description="Penicillin-binding protein transpeptidase" evidence="5">
    <location>
        <begin position="366"/>
        <end position="666"/>
    </location>
</feature>
<evidence type="ECO:0000256" key="2">
    <source>
        <dbReference type="ARBA" id="ARBA00007171"/>
    </source>
</evidence>
<keyword evidence="4" id="KW-0812">Transmembrane</keyword>